<feature type="domain" description="HTH tetR-type" evidence="6">
    <location>
        <begin position="30"/>
        <end position="90"/>
    </location>
</feature>
<dbReference type="Proteomes" id="UP001557485">
    <property type="component" value="Unassembled WGS sequence"/>
</dbReference>
<name>A0ABV3U9I9_9GAMM</name>
<dbReference type="PANTHER" id="PTHR30055:SF234">
    <property type="entry name" value="HTH-TYPE TRANSCRIPTIONAL REGULATOR BETI"/>
    <property type="match status" value="1"/>
</dbReference>
<evidence type="ECO:0000259" key="6">
    <source>
        <dbReference type="PROSITE" id="PS50977"/>
    </source>
</evidence>
<keyword evidence="8" id="KW-1185">Reference proteome</keyword>
<keyword evidence="2 4" id="KW-0238">DNA-binding</keyword>
<protein>
    <submittedName>
        <fullName evidence="7">TetR/AcrR family transcriptional regulator</fullName>
    </submittedName>
</protein>
<evidence type="ECO:0000313" key="8">
    <source>
        <dbReference type="Proteomes" id="UP001557485"/>
    </source>
</evidence>
<dbReference type="InterPro" id="IPR050109">
    <property type="entry name" value="HTH-type_TetR-like_transc_reg"/>
</dbReference>
<dbReference type="SUPFAM" id="SSF48498">
    <property type="entry name" value="Tetracyclin repressor-like, C-terminal domain"/>
    <property type="match status" value="1"/>
</dbReference>
<proteinExistence type="predicted"/>
<dbReference type="InterPro" id="IPR001647">
    <property type="entry name" value="HTH_TetR"/>
</dbReference>
<evidence type="ECO:0000256" key="4">
    <source>
        <dbReference type="PROSITE-ProRule" id="PRU00335"/>
    </source>
</evidence>
<keyword evidence="1" id="KW-0805">Transcription regulation</keyword>
<accession>A0ABV3U9I9</accession>
<dbReference type="SUPFAM" id="SSF46689">
    <property type="entry name" value="Homeodomain-like"/>
    <property type="match status" value="1"/>
</dbReference>
<dbReference type="InterPro" id="IPR036271">
    <property type="entry name" value="Tet_transcr_reg_TetR-rel_C_sf"/>
</dbReference>
<keyword evidence="3" id="KW-0804">Transcription</keyword>
<reference evidence="7 8" key="1">
    <citation type="journal article" date="2011" name="Int. J. Syst. Evol. Microbiol.">
        <title>Zhongshania antarctica gen. nov., sp. nov. and Zhongshania guokunii sp. nov., gammaproteobacteria respectively isolated from coastal attached (fast) ice and surface seawater of the Antarctic.</title>
        <authorList>
            <person name="Li H.J."/>
            <person name="Zhang X.Y."/>
            <person name="Chen C.X."/>
            <person name="Zhang Y.J."/>
            <person name="Gao Z.M."/>
            <person name="Yu Y."/>
            <person name="Chen X.L."/>
            <person name="Chen B."/>
            <person name="Zhang Y.Z."/>
        </authorList>
    </citation>
    <scope>NUCLEOTIDE SEQUENCE [LARGE SCALE GENOMIC DNA]</scope>
    <source>
        <strain evidence="7 8">ZS6-22T</strain>
    </source>
</reference>
<comment type="caution">
    <text evidence="7">The sequence shown here is derived from an EMBL/GenBank/DDBJ whole genome shotgun (WGS) entry which is preliminary data.</text>
</comment>
<dbReference type="PANTHER" id="PTHR30055">
    <property type="entry name" value="HTH-TYPE TRANSCRIPTIONAL REGULATOR RUTR"/>
    <property type="match status" value="1"/>
</dbReference>
<dbReference type="PROSITE" id="PS50977">
    <property type="entry name" value="HTH_TETR_2"/>
    <property type="match status" value="1"/>
</dbReference>
<feature type="region of interest" description="Disordered" evidence="5">
    <location>
        <begin position="1"/>
        <end position="33"/>
    </location>
</feature>
<evidence type="ECO:0000256" key="1">
    <source>
        <dbReference type="ARBA" id="ARBA00023015"/>
    </source>
</evidence>
<evidence type="ECO:0000313" key="7">
    <source>
        <dbReference type="EMBL" id="MEX1670420.1"/>
    </source>
</evidence>
<dbReference type="Gene3D" id="1.10.357.10">
    <property type="entry name" value="Tetracycline Repressor, domain 2"/>
    <property type="match status" value="1"/>
</dbReference>
<gene>
    <name evidence="7" type="ORF">AB4876_15980</name>
</gene>
<dbReference type="EMBL" id="JBFRYA010000016">
    <property type="protein sequence ID" value="MEX1670420.1"/>
    <property type="molecule type" value="Genomic_DNA"/>
</dbReference>
<sequence>MPIKSADTTTIKTVVQPSKRGRRRRDDTPTPNRADLVNAVLTIEKRDGAGSLSMRKLASEVGVSARLLYTMVKNKEELYELAVNSILASWELPGPELSWQERFSTLTKTGLELCMTYPELARQALRYSLENKYPENAYRLLDEINRYFKEAGLNDSEARQVQMLLNALLLGALDLTRNYQNDEQPKLMAEFYKALDIAFAHILKGVRLG</sequence>
<dbReference type="InterPro" id="IPR009057">
    <property type="entry name" value="Homeodomain-like_sf"/>
</dbReference>
<feature type="compositionally biased region" description="Polar residues" evidence="5">
    <location>
        <begin position="1"/>
        <end position="16"/>
    </location>
</feature>
<dbReference type="RefSeq" id="WP_368382752.1">
    <property type="nucleotide sequence ID" value="NZ_JBFRYA010000016.1"/>
</dbReference>
<evidence type="ECO:0000256" key="5">
    <source>
        <dbReference type="SAM" id="MobiDB-lite"/>
    </source>
</evidence>
<evidence type="ECO:0000256" key="3">
    <source>
        <dbReference type="ARBA" id="ARBA00023163"/>
    </source>
</evidence>
<evidence type="ECO:0000256" key="2">
    <source>
        <dbReference type="ARBA" id="ARBA00023125"/>
    </source>
</evidence>
<feature type="DNA-binding region" description="H-T-H motif" evidence="4">
    <location>
        <begin position="53"/>
        <end position="72"/>
    </location>
</feature>
<organism evidence="7 8">
    <name type="scientific">Zhongshania guokunii</name>
    <dbReference type="NCBI Taxonomy" id="641783"/>
    <lineage>
        <taxon>Bacteria</taxon>
        <taxon>Pseudomonadati</taxon>
        <taxon>Pseudomonadota</taxon>
        <taxon>Gammaproteobacteria</taxon>
        <taxon>Cellvibrionales</taxon>
        <taxon>Spongiibacteraceae</taxon>
        <taxon>Zhongshania</taxon>
    </lineage>
</organism>